<evidence type="ECO:0000259" key="1">
    <source>
        <dbReference type="SMART" id="SM00382"/>
    </source>
</evidence>
<dbReference type="InterPro" id="IPR003959">
    <property type="entry name" value="ATPase_AAA_core"/>
</dbReference>
<reference evidence="2" key="1">
    <citation type="journal article" date="2018" name="Genome Biol.">
        <title>SKESA: strategic k-mer extension for scrupulous assemblies.</title>
        <authorList>
            <person name="Souvorov A."/>
            <person name="Agarwala R."/>
            <person name="Lipman D.J."/>
        </authorList>
    </citation>
    <scope>NUCLEOTIDE SEQUENCE</scope>
    <source>
        <strain evidence="2">Tha13</strain>
    </source>
</reference>
<name>A0A5Y0LU28_SALTM</name>
<dbReference type="AlphaFoldDB" id="A0A5Y0LU28"/>
<dbReference type="SMART" id="SM00382">
    <property type="entry name" value="AAA"/>
    <property type="match status" value="1"/>
</dbReference>
<accession>A0A5Y0LU28</accession>
<sequence>MKIAAIYTQSVGPLPDGEIRFENDWSGEIESNVLITGPNGCGKSTLLRAISLLWRAFGHWLGTGTRLNIKDESYTWFYRWDASCAMILDSFSPKSEDQSEDQIGLFLGSEAFLVQLKEKYPQVYWLGETVSRTKGTTPETTVFTSSEHFFLPYKNWWSHWSSQYQRLVLKGPSVDMPNLVYLDAEARRWVRPQKDIGSLSPDDSTQAWLATYEVNDNWKGQLESSLFNMKATMPGEYPEMIATLNQFFSGKRIEAEIHPGQRQRVLLDSGNDHSLDALSSGEHQVLIMLFTVQRWLQPGGVVLIDEPDLHLHPSLISPLLASIENIVARKNGQLVMTSHATDIWQRYDNMGLRIDLTDGKDAENGQR</sequence>
<dbReference type="EMBL" id="DAANKJ010000006">
    <property type="protein sequence ID" value="HAD0239933.1"/>
    <property type="molecule type" value="Genomic_DNA"/>
</dbReference>
<gene>
    <name evidence="2" type="ORF">G0L96_07935</name>
</gene>
<dbReference type="PANTHER" id="PTHR43581">
    <property type="entry name" value="ATP/GTP PHOSPHATASE"/>
    <property type="match status" value="1"/>
</dbReference>
<evidence type="ECO:0000313" key="2">
    <source>
        <dbReference type="EMBL" id="HAD0239933.1"/>
    </source>
</evidence>
<dbReference type="PANTHER" id="PTHR43581:SF2">
    <property type="entry name" value="EXCINUCLEASE ATPASE SUBUNIT"/>
    <property type="match status" value="1"/>
</dbReference>
<comment type="caution">
    <text evidence="2">The sequence shown here is derived from an EMBL/GenBank/DDBJ whole genome shotgun (WGS) entry which is preliminary data.</text>
</comment>
<dbReference type="GO" id="GO:0005524">
    <property type="term" value="F:ATP binding"/>
    <property type="evidence" value="ECO:0007669"/>
    <property type="project" value="InterPro"/>
</dbReference>
<protein>
    <submittedName>
        <fullName evidence="2">AAA family ATPase</fullName>
    </submittedName>
</protein>
<dbReference type="InterPro" id="IPR027417">
    <property type="entry name" value="P-loop_NTPase"/>
</dbReference>
<reference evidence="2" key="2">
    <citation type="submission" date="2019-08" db="EMBL/GenBank/DDBJ databases">
        <authorList>
            <consortium name="NCBI Pathogen Detection Project"/>
        </authorList>
    </citation>
    <scope>NUCLEOTIDE SEQUENCE</scope>
    <source>
        <strain evidence="2">Tha13</strain>
    </source>
</reference>
<dbReference type="Gene3D" id="3.40.50.300">
    <property type="entry name" value="P-loop containing nucleotide triphosphate hydrolases"/>
    <property type="match status" value="2"/>
</dbReference>
<dbReference type="InterPro" id="IPR051396">
    <property type="entry name" value="Bact_Antivir_Def_Nuclease"/>
</dbReference>
<dbReference type="SUPFAM" id="SSF52540">
    <property type="entry name" value="P-loop containing nucleoside triphosphate hydrolases"/>
    <property type="match status" value="1"/>
</dbReference>
<dbReference type="InterPro" id="IPR003593">
    <property type="entry name" value="AAA+_ATPase"/>
</dbReference>
<dbReference type="Pfam" id="PF13304">
    <property type="entry name" value="AAA_21"/>
    <property type="match status" value="2"/>
</dbReference>
<dbReference type="GO" id="GO:0016887">
    <property type="term" value="F:ATP hydrolysis activity"/>
    <property type="evidence" value="ECO:0007669"/>
    <property type="project" value="InterPro"/>
</dbReference>
<proteinExistence type="predicted"/>
<feature type="domain" description="AAA+ ATPase" evidence="1">
    <location>
        <begin position="29"/>
        <end position="360"/>
    </location>
</feature>
<organism evidence="2">
    <name type="scientific">Salmonella typhimurium</name>
    <dbReference type="NCBI Taxonomy" id="90371"/>
    <lineage>
        <taxon>Bacteria</taxon>
        <taxon>Pseudomonadati</taxon>
        <taxon>Pseudomonadota</taxon>
        <taxon>Gammaproteobacteria</taxon>
        <taxon>Enterobacterales</taxon>
        <taxon>Enterobacteriaceae</taxon>
        <taxon>Salmonella</taxon>
    </lineage>
</organism>